<evidence type="ECO:0000256" key="12">
    <source>
        <dbReference type="SAM" id="Phobius"/>
    </source>
</evidence>
<feature type="transmembrane region" description="Helical" evidence="12">
    <location>
        <begin position="496"/>
        <end position="522"/>
    </location>
</feature>
<keyword evidence="10" id="KW-0325">Glycoprotein</keyword>
<feature type="transmembrane region" description="Helical" evidence="12">
    <location>
        <begin position="35"/>
        <end position="59"/>
    </location>
</feature>
<dbReference type="Pfam" id="PF01663">
    <property type="entry name" value="Phosphodiest"/>
    <property type="match status" value="1"/>
</dbReference>
<evidence type="ECO:0000256" key="3">
    <source>
        <dbReference type="ARBA" id="ARBA00008695"/>
    </source>
</evidence>
<dbReference type="InterPro" id="IPR002591">
    <property type="entry name" value="Phosphodiest/P_Trfase"/>
</dbReference>
<dbReference type="PANTHER" id="PTHR23071:SF1">
    <property type="entry name" value="GPI ETHANOLAMINE PHOSPHATE TRANSFERASE 3"/>
    <property type="match status" value="1"/>
</dbReference>
<evidence type="ECO:0000313" key="14">
    <source>
        <dbReference type="EMBL" id="KAK1920989.1"/>
    </source>
</evidence>
<dbReference type="Pfam" id="PF19316">
    <property type="entry name" value="PIGO_PIGG"/>
    <property type="match status" value="1"/>
</dbReference>
<dbReference type="EMBL" id="JAODAN010000012">
    <property type="protein sequence ID" value="KAK1920989.1"/>
    <property type="molecule type" value="Genomic_DNA"/>
</dbReference>
<dbReference type="PANTHER" id="PTHR23071">
    <property type="entry name" value="PHOSPHATIDYLINOSITOL GLYCAN"/>
    <property type="match status" value="1"/>
</dbReference>
<feature type="transmembrane region" description="Helical" evidence="12">
    <location>
        <begin position="939"/>
        <end position="966"/>
    </location>
</feature>
<evidence type="ECO:0000256" key="9">
    <source>
        <dbReference type="ARBA" id="ARBA00023136"/>
    </source>
</evidence>
<feature type="transmembrane region" description="Helical" evidence="12">
    <location>
        <begin position="661"/>
        <end position="681"/>
    </location>
</feature>
<evidence type="ECO:0000313" key="15">
    <source>
        <dbReference type="Proteomes" id="UP001182556"/>
    </source>
</evidence>
<organism evidence="14 15">
    <name type="scientific">Papiliotrema laurentii</name>
    <name type="common">Cryptococcus laurentii</name>
    <dbReference type="NCBI Taxonomy" id="5418"/>
    <lineage>
        <taxon>Eukaryota</taxon>
        <taxon>Fungi</taxon>
        <taxon>Dikarya</taxon>
        <taxon>Basidiomycota</taxon>
        <taxon>Agaricomycotina</taxon>
        <taxon>Tremellomycetes</taxon>
        <taxon>Tremellales</taxon>
        <taxon>Rhynchogastremaceae</taxon>
        <taxon>Papiliotrema</taxon>
    </lineage>
</organism>
<dbReference type="Proteomes" id="UP001182556">
    <property type="component" value="Unassembled WGS sequence"/>
</dbReference>
<feature type="region of interest" description="Disordered" evidence="11">
    <location>
        <begin position="1065"/>
        <end position="1094"/>
    </location>
</feature>
<comment type="subcellular location">
    <subcellularLocation>
        <location evidence="1">Endoplasmic reticulum membrane</location>
        <topology evidence="1">Multi-pass membrane protein</topology>
    </subcellularLocation>
</comment>
<dbReference type="InterPro" id="IPR037675">
    <property type="entry name" value="PIG-O_N"/>
</dbReference>
<accession>A0AAD9CS95</accession>
<dbReference type="SUPFAM" id="SSF53649">
    <property type="entry name" value="Alkaline phosphatase-like"/>
    <property type="match status" value="1"/>
</dbReference>
<evidence type="ECO:0000256" key="5">
    <source>
        <dbReference type="ARBA" id="ARBA00022679"/>
    </source>
</evidence>
<feature type="transmembrane region" description="Helical" evidence="12">
    <location>
        <begin position="978"/>
        <end position="1004"/>
    </location>
</feature>
<keyword evidence="5" id="KW-0808">Transferase</keyword>
<keyword evidence="7" id="KW-0256">Endoplasmic reticulum</keyword>
<feature type="transmembrane region" description="Helical" evidence="12">
    <location>
        <begin position="804"/>
        <end position="824"/>
    </location>
</feature>
<feature type="transmembrane region" description="Helical" evidence="12">
    <location>
        <begin position="774"/>
        <end position="798"/>
    </location>
</feature>
<gene>
    <name evidence="14" type="ORF">DB88DRAFT_548757</name>
</gene>
<dbReference type="GO" id="GO:0006506">
    <property type="term" value="P:GPI anchor biosynthetic process"/>
    <property type="evidence" value="ECO:0007669"/>
    <property type="project" value="UniProtKB-KW"/>
</dbReference>
<evidence type="ECO:0000256" key="7">
    <source>
        <dbReference type="ARBA" id="ARBA00022824"/>
    </source>
</evidence>
<feature type="transmembrane region" description="Helical" evidence="12">
    <location>
        <begin position="619"/>
        <end position="637"/>
    </location>
</feature>
<protein>
    <recommendedName>
        <fullName evidence="13">GPI ethanolamine phosphate transferase 2 C-terminal domain-containing protein</fullName>
    </recommendedName>
</protein>
<keyword evidence="6 12" id="KW-0812">Transmembrane</keyword>
<dbReference type="CDD" id="cd16023">
    <property type="entry name" value="GPI_EPT_3"/>
    <property type="match status" value="1"/>
</dbReference>
<reference evidence="14" key="1">
    <citation type="submission" date="2023-02" db="EMBL/GenBank/DDBJ databases">
        <title>Identification and recombinant expression of a fungal hydrolase from Papiliotrema laurentii that hydrolyzes apple cutin and clears colloidal polyester polyurethane.</title>
        <authorList>
            <consortium name="DOE Joint Genome Institute"/>
            <person name="Roman V.A."/>
            <person name="Bojanowski C."/>
            <person name="Crable B.R."/>
            <person name="Wagner D.N."/>
            <person name="Hung C.S."/>
            <person name="Nadeau L.J."/>
            <person name="Schratz L."/>
            <person name="Haridas S."/>
            <person name="Pangilinan J."/>
            <person name="Lipzen A."/>
            <person name="Na H."/>
            <person name="Yan M."/>
            <person name="Ng V."/>
            <person name="Grigoriev I.V."/>
            <person name="Spatafora J.W."/>
            <person name="Barlow D."/>
            <person name="Biffinger J."/>
            <person name="Kelley-Loughnane N."/>
            <person name="Varaljay V.A."/>
            <person name="Crookes-Goodson W.J."/>
        </authorList>
    </citation>
    <scope>NUCLEOTIDE SEQUENCE</scope>
    <source>
        <strain evidence="14">5307AH</strain>
    </source>
</reference>
<comment type="similarity">
    <text evidence="3">Belongs to the PIGG/PIGN/PIGO family. PIGO subfamily.</text>
</comment>
<comment type="caution">
    <text evidence="14">The sequence shown here is derived from an EMBL/GenBank/DDBJ whole genome shotgun (WGS) entry which is preliminary data.</text>
</comment>
<keyword evidence="4" id="KW-0337">GPI-anchor biosynthesis</keyword>
<evidence type="ECO:0000256" key="10">
    <source>
        <dbReference type="ARBA" id="ARBA00023180"/>
    </source>
</evidence>
<dbReference type="GO" id="GO:0051377">
    <property type="term" value="F:mannose-ethanolamine phosphotransferase activity"/>
    <property type="evidence" value="ECO:0007669"/>
    <property type="project" value="InterPro"/>
</dbReference>
<evidence type="ECO:0000256" key="1">
    <source>
        <dbReference type="ARBA" id="ARBA00004477"/>
    </source>
</evidence>
<proteinExistence type="inferred from homology"/>
<dbReference type="InterPro" id="IPR017850">
    <property type="entry name" value="Alkaline_phosphatase_core_sf"/>
</dbReference>
<evidence type="ECO:0000256" key="4">
    <source>
        <dbReference type="ARBA" id="ARBA00022502"/>
    </source>
</evidence>
<sequence length="1778" mass="195728">MGKKTKPDVAAQSHAPAGKATQPSRWLRTISRANLALLVLGYIFVVHLTGLVVFTRGFLLSRVSIPTTTPAYADGPPVPATHTKAVVLVIDALRTDFISPYVPAPASTHHHGVLSLPAELTRQRPSHSLIFNTYSDPPTSTMQRLKGITTGSLPTFIDVGSNFASTEIEEDSIVSQLVQAGRKVVFMGDDTWVNLFPNAFTHAHPYDSFNVEDLHTVDNGVIDHLFPYLDPANASTWDVLVGHFLGVDHVGHRVGPERDTMKEKLAQMDEVLRRVVDTMDDDTLLVVLGDHGMDSKGNHGGDSELETAAALWLYSKGAPINAGGLDETLTQYTFPGSSTPLRHVNQIDLVPTLSLLLGHPIPFNNLGSVIPECFDTPAKLERATRVNAEQILRFIGEYGDQAVVESLTPAWSKAEAAHILSLQTDLNDQTALERARLQSIASHRAFTLATLEKLRSLWARFSIPLISLGAVTLALSISTLVAFYSGVRNNGPNWDVFVRLALDTAVVPSAVAAALTAVVAAFSAPSLLLKAPIVAAVLASEVVVSLPLIFQLSRPNPAAWDLTRFIGPFVLVVHAVSFASNSFIMWEDRVVGYLFSTVASVYLVKALTAPTASMRLRIILGSSALMALSRLIGLITVCREEQQPYCRVTFYSGSTPTASKYALVGIVLIALHLPRAIGITLNASKSLAGPAPGILGTTWRISLLLNAVYWVLEWTESWDGMQPQAIPFVQLARLWLARVALGGILVVLPYHWFTGSLCIKVERDPDQTGDQSAVTVFGFANAYGSTYILFLLVPFAAVHLVSQPMAQVALAGIMLLVLVHIDLVDTHRDAILLKRSFASSPNAGAFDGGASGSIVRPTFTDAVPLVLLGHLGFFATGHQAVLATIQWKAAFVGLATVTYPFSPLLVAVNTWGAFALSAFALPLVALWNISPRPQNTIPLLAHTLQVAIAGIIYHTTTTLASAIFAAHLRRHLMVWKVFAPRFMLAGVTLLVFDLCVIVAVGLGMRITAWKVWRTFKFAQQNVLGQGGSRIVNLLQRGKNVQRERANAALTCIGTEESSLRMRCEGEGEVGGEVGESESRRQRISRGKSEEKKKKREEAGYGADWEWTWDKMRKSFVYGSDTAENKLGNPHFIKLLAKDKELTKLRTSALAISFIDHMVIERMGVDPIWVAAFCEEQRSRPAKVHHPLTDLLLGLLHIRFPEHSDAKRGFLSTLLCDHYPSVAVVESKTSSKMTAESLRCELPASGRVKANAAAPASPKNKWQFEEKEILIVDHVISVWKEMLPPMEDHEIGEYLFATKQKGSFGPCWKTSLARDVLVTVIGVRTKRLWFPLGEDKKERRRFSLEKGYILDCVKRHCSGWSPGSRLAVVASPSADGYNDKSLRLFNEATHRDRLLTAFLKLPGVDPATDMNTMIQMIVSEDTADGRKIPWNLLCELYSPVYTSENRNQFVIGVRAWASESDRDHTRSNWTADAEMFACKLHIELSYRQANSVAIERSRAIANILTAHGFFVSKGGVSARLFRKRAIDGVTNGLQQLQLLCPRWWSAMDLPLDVFEVLRIHFAREVDGNASPTTSSHIESTPTTEMWQQMDAGDSVLPNRSLDTYDDLTTYAAQVPTQTADNMNTQNDEDRCRTHRAIVKAVWPSTIWKLVDRKFAGKKTPRRLEGELRTQFECIYSSRFHVIRGMRSQPRQRGRLKPARAGIGEENESRGWICVTAVAAGGSERRRRVIPDRPSDSSASRRRTTRIVQPYKGPSDPESARVKSHSQSAFTDPSDASAAL</sequence>
<dbReference type="InterPro" id="IPR045687">
    <property type="entry name" value="PIGG/GPI7_C"/>
</dbReference>
<feature type="transmembrane region" description="Helical" evidence="12">
    <location>
        <begin position="461"/>
        <end position="484"/>
    </location>
</feature>
<keyword evidence="8 12" id="KW-1133">Transmembrane helix</keyword>
<feature type="compositionally biased region" description="Basic and acidic residues" evidence="11">
    <location>
        <begin position="1076"/>
        <end position="1094"/>
    </location>
</feature>
<keyword evidence="15" id="KW-1185">Reference proteome</keyword>
<evidence type="ECO:0000256" key="2">
    <source>
        <dbReference type="ARBA" id="ARBA00004687"/>
    </source>
</evidence>
<feature type="domain" description="GPI ethanolamine phosphate transferase 2 C-terminal" evidence="13">
    <location>
        <begin position="863"/>
        <end position="1001"/>
    </location>
</feature>
<keyword evidence="9 12" id="KW-0472">Membrane</keyword>
<dbReference type="Gene3D" id="3.40.720.10">
    <property type="entry name" value="Alkaline Phosphatase, subunit A"/>
    <property type="match status" value="1"/>
</dbReference>
<feature type="region of interest" description="Disordered" evidence="11">
    <location>
        <begin position="1"/>
        <end position="23"/>
    </location>
</feature>
<name>A0AAD9CS95_PAPLA</name>
<evidence type="ECO:0000256" key="11">
    <source>
        <dbReference type="SAM" id="MobiDB-lite"/>
    </source>
</evidence>
<feature type="transmembrane region" description="Helical" evidence="12">
    <location>
        <begin position="590"/>
        <end position="607"/>
    </location>
</feature>
<feature type="transmembrane region" description="Helical" evidence="12">
    <location>
        <begin position="562"/>
        <end position="584"/>
    </location>
</feature>
<dbReference type="GO" id="GO:0005789">
    <property type="term" value="C:endoplasmic reticulum membrane"/>
    <property type="evidence" value="ECO:0007669"/>
    <property type="project" value="UniProtKB-SubCell"/>
</dbReference>
<dbReference type="InterPro" id="IPR039524">
    <property type="entry name" value="PIGO/GPI13"/>
</dbReference>
<evidence type="ECO:0000259" key="13">
    <source>
        <dbReference type="Pfam" id="PF19316"/>
    </source>
</evidence>
<evidence type="ECO:0000256" key="8">
    <source>
        <dbReference type="ARBA" id="ARBA00022989"/>
    </source>
</evidence>
<comment type="pathway">
    <text evidence="2">Glycolipid biosynthesis; glycosylphosphatidylinositol-anchor biosynthesis.</text>
</comment>
<feature type="transmembrane region" description="Helical" evidence="12">
    <location>
        <begin position="732"/>
        <end position="753"/>
    </location>
</feature>
<evidence type="ECO:0000256" key="6">
    <source>
        <dbReference type="ARBA" id="ARBA00022692"/>
    </source>
</evidence>
<feature type="region of interest" description="Disordered" evidence="11">
    <location>
        <begin position="1721"/>
        <end position="1778"/>
    </location>
</feature>
<feature type="transmembrane region" description="Helical" evidence="12">
    <location>
        <begin position="904"/>
        <end position="927"/>
    </location>
</feature>